<keyword evidence="3" id="KW-1185">Reference proteome</keyword>
<reference evidence="3" key="1">
    <citation type="journal article" date="2016" name="Nat. Commun.">
        <title>The Gonium pectorale genome demonstrates co-option of cell cycle regulation during the evolution of multicellularity.</title>
        <authorList>
            <person name="Hanschen E.R."/>
            <person name="Marriage T.N."/>
            <person name="Ferris P.J."/>
            <person name="Hamaji T."/>
            <person name="Toyoda A."/>
            <person name="Fujiyama A."/>
            <person name="Neme R."/>
            <person name="Noguchi H."/>
            <person name="Minakuchi Y."/>
            <person name="Suzuki M."/>
            <person name="Kawai-Toyooka H."/>
            <person name="Smith D.R."/>
            <person name="Sparks H."/>
            <person name="Anderson J."/>
            <person name="Bakaric R."/>
            <person name="Luria V."/>
            <person name="Karger A."/>
            <person name="Kirschner M.W."/>
            <person name="Durand P.M."/>
            <person name="Michod R.E."/>
            <person name="Nozaki H."/>
            <person name="Olson B.J."/>
        </authorList>
    </citation>
    <scope>NUCLEOTIDE SEQUENCE [LARGE SCALE GENOMIC DNA]</scope>
    <source>
        <strain evidence="3">NIES-2863</strain>
    </source>
</reference>
<keyword evidence="1" id="KW-0472">Membrane</keyword>
<feature type="transmembrane region" description="Helical" evidence="1">
    <location>
        <begin position="120"/>
        <end position="139"/>
    </location>
</feature>
<gene>
    <name evidence="2" type="ORF">GPECTOR_13g677</name>
</gene>
<evidence type="ECO:0000313" key="2">
    <source>
        <dbReference type="EMBL" id="KXZ51190.1"/>
    </source>
</evidence>
<name>A0A150GPD8_GONPE</name>
<protein>
    <submittedName>
        <fullName evidence="2">Uncharacterized protein</fullName>
    </submittedName>
</protein>
<accession>A0A150GPD8</accession>
<proteinExistence type="predicted"/>
<evidence type="ECO:0000256" key="1">
    <source>
        <dbReference type="SAM" id="Phobius"/>
    </source>
</evidence>
<keyword evidence="1" id="KW-0812">Transmembrane</keyword>
<evidence type="ECO:0000313" key="3">
    <source>
        <dbReference type="Proteomes" id="UP000075714"/>
    </source>
</evidence>
<sequence>MLTFTRSSVLISRPSRASRACALPARRPVAVRAQSGKGDDAQPVDLANGAAVLPVLSALAPLALTAAARADEAATDAAAAAADGGFGAGEVALLVTPVVVYALFNVYRDRINPEAKFLDYIYIMAFLAIVANLVSIAVFKVRFF</sequence>
<dbReference type="AlphaFoldDB" id="A0A150GPD8"/>
<feature type="transmembrane region" description="Helical" evidence="1">
    <location>
        <begin position="91"/>
        <end position="108"/>
    </location>
</feature>
<organism evidence="2 3">
    <name type="scientific">Gonium pectorale</name>
    <name type="common">Green alga</name>
    <dbReference type="NCBI Taxonomy" id="33097"/>
    <lineage>
        <taxon>Eukaryota</taxon>
        <taxon>Viridiplantae</taxon>
        <taxon>Chlorophyta</taxon>
        <taxon>core chlorophytes</taxon>
        <taxon>Chlorophyceae</taxon>
        <taxon>CS clade</taxon>
        <taxon>Chlamydomonadales</taxon>
        <taxon>Volvocaceae</taxon>
        <taxon>Gonium</taxon>
    </lineage>
</organism>
<comment type="caution">
    <text evidence="2">The sequence shown here is derived from an EMBL/GenBank/DDBJ whole genome shotgun (WGS) entry which is preliminary data.</text>
</comment>
<dbReference type="EMBL" id="LSYV01000014">
    <property type="protein sequence ID" value="KXZ51190.1"/>
    <property type="molecule type" value="Genomic_DNA"/>
</dbReference>
<keyword evidence="1" id="KW-1133">Transmembrane helix</keyword>
<dbReference type="OrthoDB" id="546340at2759"/>
<dbReference type="Proteomes" id="UP000075714">
    <property type="component" value="Unassembled WGS sequence"/>
</dbReference>